<evidence type="ECO:0000259" key="2">
    <source>
        <dbReference type="PROSITE" id="PS01033"/>
    </source>
</evidence>
<dbReference type="InterPro" id="IPR009050">
    <property type="entry name" value="Globin-like_sf"/>
</dbReference>
<protein>
    <recommendedName>
        <fullName evidence="2">Globin domain-containing protein</fullName>
    </recommendedName>
</protein>
<name>B9W7G1_CANDC</name>
<reference evidence="4 5" key="1">
    <citation type="journal article" date="2009" name="Genome Res.">
        <title>Comparative genomics of the fungal pathogens Candida dubliniensis and Candida albicans.</title>
        <authorList>
            <person name="Jackson A.P."/>
            <person name="Gamble J.A."/>
            <person name="Yeomans T."/>
            <person name="Moran G.P."/>
            <person name="Saunders D."/>
            <person name="Harris D."/>
            <person name="Aslett M."/>
            <person name="Barrell J.F."/>
            <person name="Butler G."/>
            <person name="Citiulo F."/>
            <person name="Coleman D.C."/>
            <person name="de Groot P.W.J."/>
            <person name="Goodwin T.J."/>
            <person name="Quail M.A."/>
            <person name="McQuillan J."/>
            <person name="Munro C.A."/>
            <person name="Pain A."/>
            <person name="Poulter R.T."/>
            <person name="Rajandream M.A."/>
            <person name="Renauld H."/>
            <person name="Spiering M.J."/>
            <person name="Tivey A."/>
            <person name="Gow N.A.R."/>
            <person name="Barrell B."/>
            <person name="Sullivan D.J."/>
            <person name="Berriman M."/>
        </authorList>
    </citation>
    <scope>NUCLEOTIDE SEQUENCE [LARGE SCALE GENOMIC DNA]</scope>
    <source>
        <strain evidence="5">CD36 / ATCC MYA-646 / CBS 7987 / NCPF 3949 / NRRL Y-17841</strain>
    </source>
</reference>
<feature type="region of interest" description="Disordered" evidence="1">
    <location>
        <begin position="542"/>
        <end position="584"/>
    </location>
</feature>
<dbReference type="eggNOG" id="KOG3378">
    <property type="taxonomic scope" value="Eukaryota"/>
</dbReference>
<dbReference type="GO" id="GO:0071949">
    <property type="term" value="F:FAD binding"/>
    <property type="evidence" value="ECO:0007669"/>
    <property type="project" value="TreeGrafter"/>
</dbReference>
<feature type="region of interest" description="Disordered" evidence="1">
    <location>
        <begin position="485"/>
        <end position="525"/>
    </location>
</feature>
<dbReference type="GO" id="GO:0020037">
    <property type="term" value="F:heme binding"/>
    <property type="evidence" value="ECO:0007669"/>
    <property type="project" value="InterPro"/>
</dbReference>
<dbReference type="Gene3D" id="1.10.490.10">
    <property type="entry name" value="Globins"/>
    <property type="match status" value="1"/>
</dbReference>
<feature type="domain" description="Globin" evidence="2">
    <location>
        <begin position="308"/>
        <end position="433"/>
    </location>
</feature>
<dbReference type="GO" id="GO:0046210">
    <property type="term" value="P:nitric oxide catabolic process"/>
    <property type="evidence" value="ECO:0007669"/>
    <property type="project" value="TreeGrafter"/>
</dbReference>
<feature type="compositionally biased region" description="Polar residues" evidence="1">
    <location>
        <begin position="488"/>
        <end position="503"/>
    </location>
</feature>
<dbReference type="InterPro" id="IPR044399">
    <property type="entry name" value="Mb-like_M"/>
</dbReference>
<dbReference type="AlphaFoldDB" id="B9W7G1"/>
<dbReference type="EMBL" id="FM992688">
    <property type="protein sequence ID" value="CAX44620.1"/>
    <property type="molecule type" value="Genomic_DNA"/>
</dbReference>
<dbReference type="CDD" id="cd01040">
    <property type="entry name" value="Mb-like"/>
    <property type="match status" value="1"/>
</dbReference>
<dbReference type="GeneID" id="8044568"/>
<organism evidence="4 5">
    <name type="scientific">Candida dubliniensis (strain CD36 / ATCC MYA-646 / CBS 7987 / NCPF 3949 / NRRL Y-17841)</name>
    <name type="common">Yeast</name>
    <dbReference type="NCBI Taxonomy" id="573826"/>
    <lineage>
        <taxon>Eukaryota</taxon>
        <taxon>Fungi</taxon>
        <taxon>Dikarya</taxon>
        <taxon>Ascomycota</taxon>
        <taxon>Saccharomycotina</taxon>
        <taxon>Pichiomycetes</taxon>
        <taxon>Debaryomycetaceae</taxon>
        <taxon>Candida/Lodderomyces clade</taxon>
        <taxon>Candida</taxon>
    </lineage>
</organism>
<feature type="compositionally biased region" description="Low complexity" evidence="1">
    <location>
        <begin position="29"/>
        <end position="61"/>
    </location>
</feature>
<feature type="compositionally biased region" description="Polar residues" evidence="1">
    <location>
        <begin position="17"/>
        <end position="28"/>
    </location>
</feature>
<feature type="compositionally biased region" description="Polar residues" evidence="1">
    <location>
        <begin position="553"/>
        <end position="564"/>
    </location>
</feature>
<dbReference type="VEuPathDB" id="FungiDB:CD36_03600"/>
<feature type="compositionally biased region" description="Basic residues" evidence="1">
    <location>
        <begin position="567"/>
        <end position="578"/>
    </location>
</feature>
<dbReference type="PROSITE" id="PS01033">
    <property type="entry name" value="GLOBIN"/>
    <property type="match status" value="1"/>
</dbReference>
<dbReference type="InterPro" id="IPR012292">
    <property type="entry name" value="Globin/Proto"/>
</dbReference>
<keyword evidence="5" id="KW-1185">Reference proteome</keyword>
<evidence type="ECO:0000256" key="1">
    <source>
        <dbReference type="SAM" id="MobiDB-lite"/>
    </source>
</evidence>
<dbReference type="GO" id="GO:0019825">
    <property type="term" value="F:oxygen binding"/>
    <property type="evidence" value="ECO:0007669"/>
    <property type="project" value="InterPro"/>
</dbReference>
<dbReference type="HOGENOM" id="CLU_035143_2_0_1"/>
<dbReference type="GO" id="GO:0008941">
    <property type="term" value="F:nitric oxide dioxygenase NAD(P)H activity"/>
    <property type="evidence" value="ECO:0007669"/>
    <property type="project" value="TreeGrafter"/>
</dbReference>
<gene>
    <name evidence="3" type="ordered locus">Cd36_03600</name>
    <name evidence="4" type="ORF">CD36_03600</name>
</gene>
<dbReference type="RefSeq" id="XP_002417032.1">
    <property type="nucleotide sequence ID" value="XM_002416987.1"/>
</dbReference>
<dbReference type="PANTHER" id="PTHR43396">
    <property type="entry name" value="FLAVOHEMOPROTEIN"/>
    <property type="match status" value="1"/>
</dbReference>
<evidence type="ECO:0000313" key="4">
    <source>
        <dbReference type="EMBL" id="CAX44620.1"/>
    </source>
</evidence>
<dbReference type="OrthoDB" id="436496at2759"/>
<dbReference type="SUPFAM" id="SSF46458">
    <property type="entry name" value="Globin-like"/>
    <property type="match status" value="1"/>
</dbReference>
<dbReference type="Pfam" id="PF00042">
    <property type="entry name" value="Globin"/>
    <property type="match status" value="1"/>
</dbReference>
<dbReference type="InterPro" id="IPR000971">
    <property type="entry name" value="Globin"/>
</dbReference>
<evidence type="ECO:0000313" key="5">
    <source>
        <dbReference type="Proteomes" id="UP000002605"/>
    </source>
</evidence>
<dbReference type="Proteomes" id="UP000002605">
    <property type="component" value="Chromosome 1"/>
</dbReference>
<dbReference type="KEGG" id="cdu:CD36_03600"/>
<feature type="region of interest" description="Disordered" evidence="1">
    <location>
        <begin position="239"/>
        <end position="260"/>
    </location>
</feature>
<dbReference type="GO" id="GO:0071500">
    <property type="term" value="P:cellular response to nitrosative stress"/>
    <property type="evidence" value="ECO:0007669"/>
    <property type="project" value="TreeGrafter"/>
</dbReference>
<dbReference type="CGD" id="CAL0000166371">
    <property type="gene designation" value="Cd36_03600"/>
</dbReference>
<accession>B9W7G1</accession>
<sequence length="584" mass="66288">MSTTFRYSGASDFHQPLGSSNKNNVFGRNNSTISSTNSLISNNSDTGTDTTTTTTSTTTTNNVKRMHSSLISKYNSNRSTIFTNDTDSLSSFISYDTSNNSTIASSISPNSPANHHSYSTKHQLPPYMMNKSPQYIHQSTSRHSNLNHNNNTFLYNTYSNHSNNSHQQQQILNEDLVTLNSSMDNLEDGFYKLIRLDTRISFESYYVEQRQDQYKVKLQLNKHQIDLLRYTWNQMLLEESNEEEEEEEEERDGNGDEDDIEENVNAYYSNNDNNIPGAFPTGFANSRRKIIKRKSTRNVNGNGSNTNTMTRLDSTTIASSLFCRQLYFNLLSKDQTLEKMFPSIKHQAANMAGILSLTISQLENLSNLDEYLSKLGKLHSRILNIEECHFKLMGEAFVQTFQERFGSKFTKELENLWIKLYLYIANTLLQTGIDPILKLTRYESNGSFTTSTNIDLTNGDSIILDDNISINDDNISVSNILDPKHLQQHQQNHPRSYNSSFNQDDNDNDNDNGNGNGNNGVHPTTNTVVLTKSNISIIESVTPHHQQQQQQQKNNNSGSSNIATSSKKTKFSIRKKKKENCVVM</sequence>
<feature type="region of interest" description="Disordered" evidence="1">
    <location>
        <begin position="1"/>
        <end position="61"/>
    </location>
</feature>
<evidence type="ECO:0000313" key="3">
    <source>
        <dbReference type="CGD" id="CAL0000166371"/>
    </source>
</evidence>
<proteinExistence type="predicted"/>
<dbReference type="PANTHER" id="PTHR43396:SF6">
    <property type="entry name" value="ABL201WP"/>
    <property type="match status" value="1"/>
</dbReference>